<evidence type="ECO:0000313" key="1">
    <source>
        <dbReference type="EMBL" id="KAG0440314.1"/>
    </source>
</evidence>
<proteinExistence type="predicted"/>
<evidence type="ECO:0000313" key="2">
    <source>
        <dbReference type="Proteomes" id="UP000805193"/>
    </source>
</evidence>
<gene>
    <name evidence="1" type="ORF">HPB47_016337</name>
</gene>
<protein>
    <submittedName>
        <fullName evidence="1">Uncharacterized protein</fullName>
    </submittedName>
</protein>
<accession>A0AC60QR55</accession>
<comment type="caution">
    <text evidence="1">The sequence shown here is derived from an EMBL/GenBank/DDBJ whole genome shotgun (WGS) entry which is preliminary data.</text>
</comment>
<reference evidence="1 2" key="1">
    <citation type="journal article" date="2020" name="Cell">
        <title>Large-Scale Comparative Analyses of Tick Genomes Elucidate Their Genetic Diversity and Vector Capacities.</title>
        <authorList>
            <consortium name="Tick Genome and Microbiome Consortium (TIGMIC)"/>
            <person name="Jia N."/>
            <person name="Wang J."/>
            <person name="Shi W."/>
            <person name="Du L."/>
            <person name="Sun Y."/>
            <person name="Zhan W."/>
            <person name="Jiang J.F."/>
            <person name="Wang Q."/>
            <person name="Zhang B."/>
            <person name="Ji P."/>
            <person name="Bell-Sakyi L."/>
            <person name="Cui X.M."/>
            <person name="Yuan T.T."/>
            <person name="Jiang B.G."/>
            <person name="Yang W.F."/>
            <person name="Lam T.T."/>
            <person name="Chang Q.C."/>
            <person name="Ding S.J."/>
            <person name="Wang X.J."/>
            <person name="Zhu J.G."/>
            <person name="Ruan X.D."/>
            <person name="Zhao L."/>
            <person name="Wei J.T."/>
            <person name="Ye R.Z."/>
            <person name="Que T.C."/>
            <person name="Du C.H."/>
            <person name="Zhou Y.H."/>
            <person name="Cheng J.X."/>
            <person name="Dai P.F."/>
            <person name="Guo W.B."/>
            <person name="Han X.H."/>
            <person name="Huang E.J."/>
            <person name="Li L.F."/>
            <person name="Wei W."/>
            <person name="Gao Y.C."/>
            <person name="Liu J.Z."/>
            <person name="Shao H.Z."/>
            <person name="Wang X."/>
            <person name="Wang C.C."/>
            <person name="Yang T.C."/>
            <person name="Huo Q.B."/>
            <person name="Li W."/>
            <person name="Chen H.Y."/>
            <person name="Chen S.E."/>
            <person name="Zhou L.G."/>
            <person name="Ni X.B."/>
            <person name="Tian J.H."/>
            <person name="Sheng Y."/>
            <person name="Liu T."/>
            <person name="Pan Y.S."/>
            <person name="Xia L.Y."/>
            <person name="Li J."/>
            <person name="Zhao F."/>
            <person name="Cao W.C."/>
        </authorList>
    </citation>
    <scope>NUCLEOTIDE SEQUENCE [LARGE SCALE GENOMIC DNA]</scope>
    <source>
        <strain evidence="1">Iper-2018</strain>
    </source>
</reference>
<organism evidence="1 2">
    <name type="scientific">Ixodes persulcatus</name>
    <name type="common">Taiga tick</name>
    <dbReference type="NCBI Taxonomy" id="34615"/>
    <lineage>
        <taxon>Eukaryota</taxon>
        <taxon>Metazoa</taxon>
        <taxon>Ecdysozoa</taxon>
        <taxon>Arthropoda</taxon>
        <taxon>Chelicerata</taxon>
        <taxon>Arachnida</taxon>
        <taxon>Acari</taxon>
        <taxon>Parasitiformes</taxon>
        <taxon>Ixodida</taxon>
        <taxon>Ixodoidea</taxon>
        <taxon>Ixodidae</taxon>
        <taxon>Ixodinae</taxon>
        <taxon>Ixodes</taxon>
    </lineage>
</organism>
<sequence>MVLCAAKGNQTYNVMLLSAMHMLVRAWDQVTAATIANCFRHCGFSVLGTEAAGGDTGECEVVFEGMRDLLQDASFADSVDADSSAVICGAMTNEDIIAQVVGKPVAEAENDVDDEEEEVKVEETPIRPSAPEVMDALTFKPASEAAAASVFADAVAAVRKVCTGMDPTFTKNVTMVHDGTWMTRGHTSHDATYGFIPFTKEDCVNHVPKRMGSALRALITKAKKGKPLGGRGGLTQDLIKRLTSYYGMALRSNSDVKEMQRAVMATFYHI</sequence>
<dbReference type="Proteomes" id="UP000805193">
    <property type="component" value="Unassembled WGS sequence"/>
</dbReference>
<keyword evidence="2" id="KW-1185">Reference proteome</keyword>
<dbReference type="EMBL" id="JABSTQ010005046">
    <property type="protein sequence ID" value="KAG0440314.1"/>
    <property type="molecule type" value="Genomic_DNA"/>
</dbReference>
<name>A0AC60QR55_IXOPE</name>
<feature type="non-terminal residue" evidence="1">
    <location>
        <position position="270"/>
    </location>
</feature>